<dbReference type="EMBL" id="GDQN01009596">
    <property type="protein sequence ID" value="JAT81458.1"/>
    <property type="molecule type" value="Transcribed_RNA"/>
</dbReference>
<gene>
    <name evidence="1" type="ORF">g.11461</name>
</gene>
<name>A0A1E1W398_PECGO</name>
<feature type="non-terminal residue" evidence="1">
    <location>
        <position position="1"/>
    </location>
</feature>
<sequence length="99" mass="11225">SNEIAILVRLRSPLHTDRPTFLYCDTKLGVLHLFGSAVVTNSTAAESYRQRTFRLVTNARIYKKLDVPGVFGLTDLHGVRNKNGDRIKWKTKLSKNLVL</sequence>
<evidence type="ECO:0000313" key="1">
    <source>
        <dbReference type="EMBL" id="JAT81458.1"/>
    </source>
</evidence>
<organism evidence="1">
    <name type="scientific">Pectinophora gossypiella</name>
    <name type="common">Cotton pink bollworm</name>
    <name type="synonym">Depressaria gossypiella</name>
    <dbReference type="NCBI Taxonomy" id="13191"/>
    <lineage>
        <taxon>Eukaryota</taxon>
        <taxon>Metazoa</taxon>
        <taxon>Ecdysozoa</taxon>
        <taxon>Arthropoda</taxon>
        <taxon>Hexapoda</taxon>
        <taxon>Insecta</taxon>
        <taxon>Pterygota</taxon>
        <taxon>Neoptera</taxon>
        <taxon>Endopterygota</taxon>
        <taxon>Lepidoptera</taxon>
        <taxon>Glossata</taxon>
        <taxon>Ditrysia</taxon>
        <taxon>Gelechioidea</taxon>
        <taxon>Gelechiidae</taxon>
        <taxon>Apatetrinae</taxon>
        <taxon>Pectinophora</taxon>
    </lineage>
</organism>
<reference evidence="1" key="1">
    <citation type="submission" date="2015-09" db="EMBL/GenBank/DDBJ databases">
        <title>De novo assembly of Pectinophora gossypiella (Pink Bollworm) gut transcriptome.</title>
        <authorList>
            <person name="Tassone E.E."/>
        </authorList>
    </citation>
    <scope>NUCLEOTIDE SEQUENCE</scope>
</reference>
<accession>A0A1E1W398</accession>
<dbReference type="AlphaFoldDB" id="A0A1E1W398"/>
<proteinExistence type="predicted"/>
<protein>
    <submittedName>
        <fullName evidence="1">Uncharacterized protein</fullName>
    </submittedName>
</protein>